<proteinExistence type="predicted"/>
<reference evidence="1" key="1">
    <citation type="submission" date="2021-07" db="EMBL/GenBank/DDBJ databases">
        <authorList>
            <person name="Catto M.A."/>
            <person name="Jacobson A."/>
            <person name="Kennedy G."/>
            <person name="Labadie P."/>
            <person name="Hunt B.G."/>
            <person name="Srinivasan R."/>
        </authorList>
    </citation>
    <scope>NUCLEOTIDE SEQUENCE</scope>
    <source>
        <strain evidence="1">PL_HMW_Pooled</strain>
        <tissue evidence="1">Head</tissue>
    </source>
</reference>
<evidence type="ECO:0000313" key="2">
    <source>
        <dbReference type="Proteomes" id="UP001219518"/>
    </source>
</evidence>
<keyword evidence="2" id="KW-1185">Reference proteome</keyword>
<dbReference type="InterPro" id="IPR036397">
    <property type="entry name" value="RNaseH_sf"/>
</dbReference>
<dbReference type="GO" id="GO:0003676">
    <property type="term" value="F:nucleic acid binding"/>
    <property type="evidence" value="ECO:0007669"/>
    <property type="project" value="InterPro"/>
</dbReference>
<dbReference type="AlphaFoldDB" id="A0AAE1LMZ9"/>
<evidence type="ECO:0000313" key="1">
    <source>
        <dbReference type="EMBL" id="KAK3923992.1"/>
    </source>
</evidence>
<name>A0AAE1LMZ9_9NEOP</name>
<dbReference type="Proteomes" id="UP001219518">
    <property type="component" value="Unassembled WGS sequence"/>
</dbReference>
<dbReference type="EMBL" id="JAHWGI010001161">
    <property type="protein sequence ID" value="KAK3923992.1"/>
    <property type="molecule type" value="Genomic_DNA"/>
</dbReference>
<comment type="caution">
    <text evidence="1">The sequence shown here is derived from an EMBL/GenBank/DDBJ whole genome shotgun (WGS) entry which is preliminary data.</text>
</comment>
<accession>A0AAE1LMZ9</accession>
<gene>
    <name evidence="1" type="ORF">KUF71_002322</name>
</gene>
<dbReference type="PANTHER" id="PTHR47326:SF1">
    <property type="entry name" value="HTH PSQ-TYPE DOMAIN-CONTAINING PROTEIN"/>
    <property type="match status" value="1"/>
</dbReference>
<reference evidence="1" key="2">
    <citation type="journal article" date="2023" name="BMC Genomics">
        <title>Pest status, molecular evolution, and epigenetic factors derived from the genome assembly of Frankliniella fusca, a thysanopteran phytovirus vector.</title>
        <authorList>
            <person name="Catto M.A."/>
            <person name="Labadie P.E."/>
            <person name="Jacobson A.L."/>
            <person name="Kennedy G.G."/>
            <person name="Srinivasan R."/>
            <person name="Hunt B.G."/>
        </authorList>
    </citation>
    <scope>NUCLEOTIDE SEQUENCE</scope>
    <source>
        <strain evidence="1">PL_HMW_Pooled</strain>
    </source>
</reference>
<sequence>QTCDHTYCVSPAGPAVLTSEDIPRVVPRHQRFPELRLKNTGTFAPGRRGGVRFREQSVLNADPHTSTRKIGKMLNMSHVSVHRIIKHDLGMHPFKRHAVQQLLPGDPLRRLQICQWLLDKVDEAQNNPAFPGDFFINRTAWTDECIVLSDGSFNHHNEHHYTVDNPHCTKEAHFQGRIAVAEWGGVLHDRIIGPFFFEEHVNANQEGYSSLPVGELNSDSVENFNFRTRHMGMSRKNPSCKDYPSAFASALIKGITVSAKGQNCKQTSALDFVALESIIDAAEKLRETHVIQRPVSDVGEEELQQQLEDQVWEVEDEEENEEDMVNTPSPTPLTLDQDLPKTVQEKLSAAAAVQVAIPVVSGEVQFPLHLTITLISPVTVKKLPSATFVSAVQTIFSLAHTDLLNNCHEDHVLDKFLQKAANLDAAGSFNFCFEHVENKDLLLRTIAQRAINDICFIMNQAYKSKKQKTTEKSAKLQNVQHL</sequence>
<feature type="non-terminal residue" evidence="1">
    <location>
        <position position="482"/>
    </location>
</feature>
<dbReference type="PANTHER" id="PTHR47326">
    <property type="entry name" value="TRANSPOSABLE ELEMENT TC3 TRANSPOSASE-LIKE PROTEIN"/>
    <property type="match status" value="1"/>
</dbReference>
<protein>
    <submittedName>
        <fullName evidence="1">Histone-lysine N-methyltransferase SETMAR</fullName>
    </submittedName>
</protein>
<dbReference type="Gene3D" id="3.30.420.10">
    <property type="entry name" value="Ribonuclease H-like superfamily/Ribonuclease H"/>
    <property type="match status" value="1"/>
</dbReference>
<organism evidence="1 2">
    <name type="scientific">Frankliniella fusca</name>
    <dbReference type="NCBI Taxonomy" id="407009"/>
    <lineage>
        <taxon>Eukaryota</taxon>
        <taxon>Metazoa</taxon>
        <taxon>Ecdysozoa</taxon>
        <taxon>Arthropoda</taxon>
        <taxon>Hexapoda</taxon>
        <taxon>Insecta</taxon>
        <taxon>Pterygota</taxon>
        <taxon>Neoptera</taxon>
        <taxon>Paraneoptera</taxon>
        <taxon>Thysanoptera</taxon>
        <taxon>Terebrantia</taxon>
        <taxon>Thripoidea</taxon>
        <taxon>Thripidae</taxon>
        <taxon>Frankliniella</taxon>
    </lineage>
</organism>